<feature type="modified residue" description="N6-(pyridoxal phosphate)lysine" evidence="3">
    <location>
        <position position="199"/>
    </location>
</feature>
<dbReference type="GO" id="GO:0030170">
    <property type="term" value="F:pyridoxal phosphate binding"/>
    <property type="evidence" value="ECO:0007669"/>
    <property type="project" value="TreeGrafter"/>
</dbReference>
<dbReference type="PIRSF" id="PIRSF000390">
    <property type="entry name" value="PLP_StrS"/>
    <property type="match status" value="1"/>
</dbReference>
<reference evidence="5 6" key="1">
    <citation type="submission" date="2018-06" db="EMBL/GenBank/DDBJ databases">
        <title>Sphaerisporangium craniellae sp. nov., isolated from a marine sponge in the South China Sea.</title>
        <authorList>
            <person name="Li L."/>
        </authorList>
    </citation>
    <scope>NUCLEOTIDE SEQUENCE [LARGE SCALE GENOMIC DNA]</scope>
    <source>
        <strain evidence="5 6">CCTCC AA 208026</strain>
    </source>
</reference>
<evidence type="ECO:0000256" key="1">
    <source>
        <dbReference type="ARBA" id="ARBA00001933"/>
    </source>
</evidence>
<comment type="similarity">
    <text evidence="4">Belongs to the DegT/DnrJ/EryC1 family.</text>
</comment>
<dbReference type="InterPro" id="IPR015422">
    <property type="entry name" value="PyrdxlP-dep_Trfase_small"/>
</dbReference>
<dbReference type="InterPro" id="IPR015424">
    <property type="entry name" value="PyrdxlP-dep_Trfase"/>
</dbReference>
<dbReference type="Gene3D" id="3.90.1150.10">
    <property type="entry name" value="Aspartate Aminotransferase, domain 1"/>
    <property type="match status" value="1"/>
</dbReference>
<protein>
    <submittedName>
        <fullName evidence="5">DegT/DnrJ/EryC1/StrS family aminotransferase</fullName>
    </submittedName>
</protein>
<dbReference type="PANTHER" id="PTHR30244:SF34">
    <property type="entry name" value="DTDP-4-AMINO-4,6-DIDEOXYGALACTOSE TRANSAMINASE"/>
    <property type="match status" value="1"/>
</dbReference>
<evidence type="ECO:0000256" key="3">
    <source>
        <dbReference type="PIRSR" id="PIRSR000390-2"/>
    </source>
</evidence>
<comment type="cofactor">
    <cofactor evidence="1">
        <name>pyridoxal 5'-phosphate</name>
        <dbReference type="ChEBI" id="CHEBI:597326"/>
    </cofactor>
</comment>
<name>A0A367FNF7_9ACTN</name>
<dbReference type="Proteomes" id="UP000253094">
    <property type="component" value="Unassembled WGS sequence"/>
</dbReference>
<dbReference type="SUPFAM" id="SSF53383">
    <property type="entry name" value="PLP-dependent transferases"/>
    <property type="match status" value="1"/>
</dbReference>
<dbReference type="Gene3D" id="3.40.640.10">
    <property type="entry name" value="Type I PLP-dependent aspartate aminotransferase-like (Major domain)"/>
    <property type="match status" value="1"/>
</dbReference>
<evidence type="ECO:0000256" key="2">
    <source>
        <dbReference type="PIRSR" id="PIRSR000390-1"/>
    </source>
</evidence>
<dbReference type="AlphaFoldDB" id="A0A367FNF7"/>
<organism evidence="5 6">
    <name type="scientific">Sphaerisporangium album</name>
    <dbReference type="NCBI Taxonomy" id="509200"/>
    <lineage>
        <taxon>Bacteria</taxon>
        <taxon>Bacillati</taxon>
        <taxon>Actinomycetota</taxon>
        <taxon>Actinomycetes</taxon>
        <taxon>Streptosporangiales</taxon>
        <taxon>Streptosporangiaceae</taxon>
        <taxon>Sphaerisporangium</taxon>
    </lineage>
</organism>
<dbReference type="GO" id="GO:0000271">
    <property type="term" value="P:polysaccharide biosynthetic process"/>
    <property type="evidence" value="ECO:0007669"/>
    <property type="project" value="TreeGrafter"/>
</dbReference>
<proteinExistence type="inferred from homology"/>
<evidence type="ECO:0000313" key="6">
    <source>
        <dbReference type="Proteomes" id="UP000253094"/>
    </source>
</evidence>
<dbReference type="EMBL" id="QOIL01000005">
    <property type="protein sequence ID" value="RCG31165.1"/>
    <property type="molecule type" value="Genomic_DNA"/>
</dbReference>
<dbReference type="CDD" id="cd00616">
    <property type="entry name" value="AHBA_syn"/>
    <property type="match status" value="1"/>
</dbReference>
<keyword evidence="5" id="KW-0032">Aminotransferase</keyword>
<dbReference type="GO" id="GO:0008483">
    <property type="term" value="F:transaminase activity"/>
    <property type="evidence" value="ECO:0007669"/>
    <property type="project" value="UniProtKB-KW"/>
</dbReference>
<evidence type="ECO:0000256" key="4">
    <source>
        <dbReference type="RuleBase" id="RU004508"/>
    </source>
</evidence>
<dbReference type="InterPro" id="IPR000653">
    <property type="entry name" value="DegT/StrS_aminotransferase"/>
</dbReference>
<feature type="active site" description="Proton acceptor" evidence="2">
    <location>
        <position position="199"/>
    </location>
</feature>
<dbReference type="PANTHER" id="PTHR30244">
    <property type="entry name" value="TRANSAMINASE"/>
    <property type="match status" value="1"/>
</dbReference>
<comment type="caution">
    <text evidence="5">The sequence shown here is derived from an EMBL/GenBank/DDBJ whole genome shotgun (WGS) entry which is preliminary data.</text>
</comment>
<dbReference type="InterPro" id="IPR015421">
    <property type="entry name" value="PyrdxlP-dep_Trfase_major"/>
</dbReference>
<dbReference type="RefSeq" id="WP_114028544.1">
    <property type="nucleotide sequence ID" value="NZ_QOIL01000005.1"/>
</dbReference>
<keyword evidence="3 4" id="KW-0663">Pyridoxal phosphate</keyword>
<dbReference type="Pfam" id="PF01041">
    <property type="entry name" value="DegT_DnrJ_EryC1"/>
    <property type="match status" value="1"/>
</dbReference>
<keyword evidence="5" id="KW-0808">Transferase</keyword>
<keyword evidence="6" id="KW-1185">Reference proteome</keyword>
<accession>A0A367FNF7</accession>
<dbReference type="OrthoDB" id="9804264at2"/>
<evidence type="ECO:0000313" key="5">
    <source>
        <dbReference type="EMBL" id="RCG31165.1"/>
    </source>
</evidence>
<sequence length="382" mass="41831">MIPLLKAAIGPDTLERIADVLRTGMIGHGPVVEEFEAALGARLGNPYVATVNNGTSGLHLALRLAGTSGTGDGREAGLDAARDEVLSTPLTFEATNWAVLANGLRLRWVDVDPATLNLDLDDLAKKISPATRAIVIVHWAGYPVDLDRLREILDAAEAAHGYRPVVVEDCAHAWGSTLRGRPVGGDGENICVFSFHATKHLGTGCGGMLTLPDERSYERARRLRFFGIDRRADRVNGNYDVPEWGYNFYMDQISASIGLANLETVDERVEQHRRNAAFYDAELAGVPGLELTAREPDRESSCWLYPVKAEDRPSFMRKMNDAGIMVSMLVRRNDTHGAVRDVADPALPGLDAVHDRIVHIPVGWWLSEADRAHIADTIKSGW</sequence>
<gene>
    <name evidence="5" type="ORF">DQ384_10495</name>
</gene>